<gene>
    <name evidence="2" type="ORF">Nepgr_033694</name>
</gene>
<feature type="transmembrane region" description="Helical" evidence="1">
    <location>
        <begin position="35"/>
        <end position="56"/>
    </location>
</feature>
<comment type="caution">
    <text evidence="2">The sequence shown here is derived from an EMBL/GenBank/DDBJ whole genome shotgun (WGS) entry which is preliminary data.</text>
</comment>
<protein>
    <submittedName>
        <fullName evidence="2">Uncharacterized protein</fullName>
    </submittedName>
</protein>
<dbReference type="AlphaFoldDB" id="A0AAD3TKW4"/>
<evidence type="ECO:0000313" key="3">
    <source>
        <dbReference type="Proteomes" id="UP001279734"/>
    </source>
</evidence>
<keyword evidence="1" id="KW-1133">Transmembrane helix</keyword>
<reference evidence="2" key="1">
    <citation type="submission" date="2023-05" db="EMBL/GenBank/DDBJ databases">
        <title>Nepenthes gracilis genome sequencing.</title>
        <authorList>
            <person name="Fukushima K."/>
        </authorList>
    </citation>
    <scope>NUCLEOTIDE SEQUENCE</scope>
    <source>
        <strain evidence="2">SING2019-196</strain>
    </source>
</reference>
<feature type="transmembrane region" description="Helical" evidence="1">
    <location>
        <begin position="77"/>
        <end position="99"/>
    </location>
</feature>
<feature type="transmembrane region" description="Helical" evidence="1">
    <location>
        <begin position="119"/>
        <end position="142"/>
    </location>
</feature>
<sequence length="200" mass="22910">MSPAATTARVRDLFSLSPCNDKLESKFKRMPSIGLVLHMFVMQMAGMQFGLFGMYGRYPIGSRVGHAPNRRWARWHYARFASMLHLPVLSVFVFCRFLLEWLCVRMDSTLASDCRFGAIDVLLMIVLFPVWCCSRFGVMLMWPMCSVCSWLSGLYGVWPVWRACRAMPFAGMLHNADLPKCRYAFCQDWMLAGNAGMAFQ</sequence>
<dbReference type="Proteomes" id="UP001279734">
    <property type="component" value="Unassembled WGS sequence"/>
</dbReference>
<keyword evidence="1" id="KW-0472">Membrane</keyword>
<name>A0AAD3TKW4_NEPGR</name>
<organism evidence="2 3">
    <name type="scientific">Nepenthes gracilis</name>
    <name type="common">Slender pitcher plant</name>
    <dbReference type="NCBI Taxonomy" id="150966"/>
    <lineage>
        <taxon>Eukaryota</taxon>
        <taxon>Viridiplantae</taxon>
        <taxon>Streptophyta</taxon>
        <taxon>Embryophyta</taxon>
        <taxon>Tracheophyta</taxon>
        <taxon>Spermatophyta</taxon>
        <taxon>Magnoliopsida</taxon>
        <taxon>eudicotyledons</taxon>
        <taxon>Gunneridae</taxon>
        <taxon>Pentapetalae</taxon>
        <taxon>Caryophyllales</taxon>
        <taxon>Nepenthaceae</taxon>
        <taxon>Nepenthes</taxon>
    </lineage>
</organism>
<evidence type="ECO:0000313" key="2">
    <source>
        <dbReference type="EMBL" id="GMH31850.1"/>
    </source>
</evidence>
<accession>A0AAD3TKW4</accession>
<evidence type="ECO:0000256" key="1">
    <source>
        <dbReference type="SAM" id="Phobius"/>
    </source>
</evidence>
<dbReference type="EMBL" id="BSYO01000042">
    <property type="protein sequence ID" value="GMH31850.1"/>
    <property type="molecule type" value="Genomic_DNA"/>
</dbReference>
<keyword evidence="3" id="KW-1185">Reference proteome</keyword>
<proteinExistence type="predicted"/>
<keyword evidence="1" id="KW-0812">Transmembrane</keyword>